<evidence type="ECO:0000313" key="2">
    <source>
        <dbReference type="EMBL" id="MBL1376269.1"/>
    </source>
</evidence>
<dbReference type="PANTHER" id="PTHR40688:SF2">
    <property type="entry name" value="RIBBON-HELIX-HELIX PROTEIN COPG DOMAIN-CONTAINING PROTEIN"/>
    <property type="match status" value="1"/>
</dbReference>
<dbReference type="CDD" id="cd22233">
    <property type="entry name" value="RHH_CopAso-like"/>
    <property type="match status" value="1"/>
</dbReference>
<reference evidence="3" key="1">
    <citation type="submission" date="2021-01" db="EMBL/GenBank/DDBJ databases">
        <title>Genome public.</title>
        <authorList>
            <person name="Liu C."/>
            <person name="Sun Q."/>
        </authorList>
    </citation>
    <scope>NUCLEOTIDE SEQUENCE [LARGE SCALE GENOMIC DNA]</scope>
    <source>
        <strain evidence="3">CGMCC 1.18722</strain>
    </source>
</reference>
<dbReference type="PANTHER" id="PTHR40688">
    <property type="match status" value="1"/>
</dbReference>
<dbReference type="EMBL" id="JAERTZ010000006">
    <property type="protein sequence ID" value="MBL1376269.1"/>
    <property type="molecule type" value="Genomic_DNA"/>
</dbReference>
<proteinExistence type="predicted"/>
<sequence>MSVVSVRLPDDIEQKLAALAEATGRTKSWHAGQAVSDYLDRELWQVAEIQQAIEEADAGDFASDEEVAAKMRKWGARAD</sequence>
<comment type="caution">
    <text evidence="2">The sequence shown here is derived from an EMBL/GenBank/DDBJ whole genome shotgun (WGS) entry which is preliminary data.</text>
</comment>
<organism evidence="2 3">
    <name type="scientific">Zobellella iuensis</name>
    <dbReference type="NCBI Taxonomy" id="2803811"/>
    <lineage>
        <taxon>Bacteria</taxon>
        <taxon>Pseudomonadati</taxon>
        <taxon>Pseudomonadota</taxon>
        <taxon>Gammaproteobacteria</taxon>
        <taxon>Aeromonadales</taxon>
        <taxon>Aeromonadaceae</taxon>
        <taxon>Zobellella</taxon>
    </lineage>
</organism>
<dbReference type="InterPro" id="IPR010985">
    <property type="entry name" value="Ribbon_hlx_hlx"/>
</dbReference>
<dbReference type="InterPro" id="IPR002145">
    <property type="entry name" value="CopG"/>
</dbReference>
<name>A0ABS1QN38_9GAMM</name>
<dbReference type="InterPro" id="IPR052991">
    <property type="entry name" value="Non-func_TypeII_TA_Antitoxin"/>
</dbReference>
<dbReference type="Proteomes" id="UP000638570">
    <property type="component" value="Unassembled WGS sequence"/>
</dbReference>
<protein>
    <submittedName>
        <fullName evidence="2">CopG family ribbon-helix-helix protein</fullName>
    </submittedName>
</protein>
<keyword evidence="3" id="KW-1185">Reference proteome</keyword>
<dbReference type="SUPFAM" id="SSF47598">
    <property type="entry name" value="Ribbon-helix-helix"/>
    <property type="match status" value="1"/>
</dbReference>
<dbReference type="RefSeq" id="WP_202082235.1">
    <property type="nucleotide sequence ID" value="NZ_JAERTZ010000006.1"/>
</dbReference>
<feature type="domain" description="Ribbon-helix-helix protein CopG" evidence="1">
    <location>
        <begin position="3"/>
        <end position="42"/>
    </location>
</feature>
<accession>A0ABS1QN38</accession>
<evidence type="ECO:0000313" key="3">
    <source>
        <dbReference type="Proteomes" id="UP000638570"/>
    </source>
</evidence>
<evidence type="ECO:0000259" key="1">
    <source>
        <dbReference type="Pfam" id="PF01402"/>
    </source>
</evidence>
<dbReference type="Pfam" id="PF01402">
    <property type="entry name" value="RHH_1"/>
    <property type="match status" value="1"/>
</dbReference>
<gene>
    <name evidence="2" type="ORF">JKV55_02840</name>
</gene>